<sequence length="98" mass="11015">MEIKGKGHGAVRRRTSCGTARLRYEPIRPVGIGWSFRLRVERLAPDGEWEPVLTRDYLVRTSDVMANPGGLASFEERTAREAGYRRADLPIVDSPVFA</sequence>
<proteinExistence type="predicted"/>
<comment type="caution">
    <text evidence="1">The sequence shown here is derived from an EMBL/GenBank/DDBJ whole genome shotgun (WGS) entry which is preliminary data.</text>
</comment>
<accession>A0A7J5MWK5</accession>
<dbReference type="Proteomes" id="UP000437631">
    <property type="component" value="Unassembled WGS sequence"/>
</dbReference>
<name>A0A7J5MWK5_BIFAD</name>
<dbReference type="EMBL" id="WDLT01000009">
    <property type="protein sequence ID" value="KAB5744733.1"/>
    <property type="molecule type" value="Genomic_DNA"/>
</dbReference>
<organism evidence="1 2">
    <name type="scientific">Bifidobacterium adolescentis</name>
    <dbReference type="NCBI Taxonomy" id="1680"/>
    <lineage>
        <taxon>Bacteria</taxon>
        <taxon>Bacillati</taxon>
        <taxon>Actinomycetota</taxon>
        <taxon>Actinomycetes</taxon>
        <taxon>Bifidobacteriales</taxon>
        <taxon>Bifidobacteriaceae</taxon>
        <taxon>Bifidobacterium</taxon>
    </lineage>
</organism>
<gene>
    <name evidence="1" type="ORF">GA752_08155</name>
</gene>
<reference evidence="1 2" key="1">
    <citation type="journal article" date="2019" name="Nat. Med.">
        <title>A library of human gut bacterial isolates paired with longitudinal multiomics data enables mechanistic microbiome research.</title>
        <authorList>
            <person name="Poyet M."/>
            <person name="Groussin M."/>
            <person name="Gibbons S.M."/>
            <person name="Avila-Pacheco J."/>
            <person name="Jiang X."/>
            <person name="Kearney S.M."/>
            <person name="Perrotta A.R."/>
            <person name="Berdy B."/>
            <person name="Zhao S."/>
            <person name="Lieberman T.D."/>
            <person name="Swanson P.K."/>
            <person name="Smith M."/>
            <person name="Roesemann S."/>
            <person name="Alexander J.E."/>
            <person name="Rich S.A."/>
            <person name="Livny J."/>
            <person name="Vlamakis H."/>
            <person name="Clish C."/>
            <person name="Bullock K."/>
            <person name="Deik A."/>
            <person name="Scott J."/>
            <person name="Pierce K.A."/>
            <person name="Xavier R.J."/>
            <person name="Alm E.J."/>
        </authorList>
    </citation>
    <scope>NUCLEOTIDE SEQUENCE [LARGE SCALE GENOMIC DNA]</scope>
    <source>
        <strain evidence="1 2">BIOML-A190</strain>
    </source>
</reference>
<evidence type="ECO:0000313" key="2">
    <source>
        <dbReference type="Proteomes" id="UP000437631"/>
    </source>
</evidence>
<dbReference type="AlphaFoldDB" id="A0A7J5MWK5"/>
<protein>
    <submittedName>
        <fullName evidence="1">Uncharacterized protein</fullName>
    </submittedName>
</protein>
<evidence type="ECO:0000313" key="1">
    <source>
        <dbReference type="EMBL" id="KAB5744733.1"/>
    </source>
</evidence>